<evidence type="ECO:0000256" key="4">
    <source>
        <dbReference type="ARBA" id="ARBA00023054"/>
    </source>
</evidence>
<reference evidence="8" key="1">
    <citation type="submission" date="2019-10" db="EMBL/GenBank/DDBJ databases">
        <authorList>
            <person name="Zhang R."/>
            <person name="Pan Y."/>
            <person name="Wang J."/>
            <person name="Ma R."/>
            <person name="Yu S."/>
        </authorList>
    </citation>
    <scope>NUCLEOTIDE SEQUENCE</scope>
    <source>
        <strain evidence="8">LA-IB0</strain>
        <tissue evidence="8">Leaf</tissue>
    </source>
</reference>
<evidence type="ECO:0000313" key="8">
    <source>
        <dbReference type="EMBL" id="KAG8380084.1"/>
    </source>
</evidence>
<evidence type="ECO:0000256" key="3">
    <source>
        <dbReference type="ARBA" id="ARBA00022782"/>
    </source>
</evidence>
<feature type="coiled-coil region" evidence="6">
    <location>
        <begin position="44"/>
        <end position="148"/>
    </location>
</feature>
<evidence type="ECO:0000256" key="7">
    <source>
        <dbReference type="SAM" id="MobiDB-lite"/>
    </source>
</evidence>
<protein>
    <recommendedName>
        <fullName evidence="10">Protein FLX-like 3</fullName>
    </recommendedName>
</protein>
<proteinExistence type="inferred from homology"/>
<dbReference type="Proteomes" id="UP000826271">
    <property type="component" value="Unassembled WGS sequence"/>
</dbReference>
<accession>A0AAV6XB34</accession>
<evidence type="ECO:0008006" key="10">
    <source>
        <dbReference type="Google" id="ProtNLM"/>
    </source>
</evidence>
<evidence type="ECO:0000256" key="5">
    <source>
        <dbReference type="ARBA" id="ARBA00023089"/>
    </source>
</evidence>
<name>A0AAV6XB34_9LAMI</name>
<evidence type="ECO:0000313" key="9">
    <source>
        <dbReference type="Proteomes" id="UP000826271"/>
    </source>
</evidence>
<organism evidence="8 9">
    <name type="scientific">Buddleja alternifolia</name>
    <dbReference type="NCBI Taxonomy" id="168488"/>
    <lineage>
        <taxon>Eukaryota</taxon>
        <taxon>Viridiplantae</taxon>
        <taxon>Streptophyta</taxon>
        <taxon>Embryophyta</taxon>
        <taxon>Tracheophyta</taxon>
        <taxon>Spermatophyta</taxon>
        <taxon>Magnoliopsida</taxon>
        <taxon>eudicotyledons</taxon>
        <taxon>Gunneridae</taxon>
        <taxon>Pentapetalae</taxon>
        <taxon>asterids</taxon>
        <taxon>lamiids</taxon>
        <taxon>Lamiales</taxon>
        <taxon>Scrophulariaceae</taxon>
        <taxon>Buddlejeae</taxon>
        <taxon>Buddleja</taxon>
    </lineage>
</organism>
<gene>
    <name evidence="8" type="ORF">BUALT_Bualt07G0156800</name>
</gene>
<evidence type="ECO:0000256" key="6">
    <source>
        <dbReference type="SAM" id="Coils"/>
    </source>
</evidence>
<comment type="caution">
    <text evidence="8">The sequence shown here is derived from an EMBL/GenBank/DDBJ whole genome shotgun (WGS) entry which is preliminary data.</text>
</comment>
<keyword evidence="9" id="KW-1185">Reference proteome</keyword>
<keyword evidence="4 6" id="KW-0175">Coiled coil</keyword>
<keyword evidence="3" id="KW-0221">Differentiation</keyword>
<evidence type="ECO:0000256" key="1">
    <source>
        <dbReference type="ARBA" id="ARBA00005405"/>
    </source>
</evidence>
<feature type="region of interest" description="Disordered" evidence="7">
    <location>
        <begin position="251"/>
        <end position="279"/>
    </location>
</feature>
<sequence length="279" mass="31159">MAGRNGFTREAFDHRRGYPPAGLVARGPLARPVPPSPIVFEEELQIQQVELRRLLEENRRLVDDRIALERELIAAREELRRMNLAIADMRSERELQSRDLIERGLKMEADLRATEPLKNEVAQLRAEIQRLNAIKQDLSGKVQDLSQDCGKLLAVNQQIPFLSVELDGLHQEMLRARAAVDYEKNAKVQLMAQKQVMEKKLVAMAREVEKLRSELANSGARAWNAGGPHGMNLSNPNANFPAPYSDGYGLHQGALDKGPSYGSGSAPRGGVEKPGMNRR</sequence>
<dbReference type="PANTHER" id="PTHR33405">
    <property type="entry name" value="PROTEIN FLX-LIKE 2"/>
    <property type="match status" value="1"/>
</dbReference>
<keyword evidence="2" id="KW-0217">Developmental protein</keyword>
<dbReference type="AlphaFoldDB" id="A0AAV6XB34"/>
<evidence type="ECO:0000256" key="2">
    <source>
        <dbReference type="ARBA" id="ARBA00022473"/>
    </source>
</evidence>
<dbReference type="GO" id="GO:0030154">
    <property type="term" value="P:cell differentiation"/>
    <property type="evidence" value="ECO:0007669"/>
    <property type="project" value="UniProtKB-KW"/>
</dbReference>
<dbReference type="InterPro" id="IPR040353">
    <property type="entry name" value="FLX/FLX-like"/>
</dbReference>
<dbReference type="PANTHER" id="PTHR33405:SF20">
    <property type="entry name" value="PROTEIN FLX-LIKE 3"/>
    <property type="match status" value="1"/>
</dbReference>
<keyword evidence="5" id="KW-0287">Flowering</keyword>
<dbReference type="GO" id="GO:0009908">
    <property type="term" value="P:flower development"/>
    <property type="evidence" value="ECO:0007669"/>
    <property type="project" value="UniProtKB-KW"/>
</dbReference>
<dbReference type="EMBL" id="WHWC01000007">
    <property type="protein sequence ID" value="KAG8380084.1"/>
    <property type="molecule type" value="Genomic_DNA"/>
</dbReference>
<comment type="similarity">
    <text evidence="1">Belongs to the FLX family.</text>
</comment>